<accession>A0ABV9GBT7</accession>
<keyword evidence="2" id="KW-1185">Reference proteome</keyword>
<protein>
    <recommendedName>
        <fullName evidence="3">Secreted protein</fullName>
    </recommendedName>
</protein>
<name>A0ABV9GBT7_9ACTN</name>
<dbReference type="Proteomes" id="UP001595993">
    <property type="component" value="Unassembled WGS sequence"/>
</dbReference>
<organism evidence="1 2">
    <name type="scientific">Streptomyces maoxianensis</name>
    <dbReference type="NCBI Taxonomy" id="1459942"/>
    <lineage>
        <taxon>Bacteria</taxon>
        <taxon>Bacillati</taxon>
        <taxon>Actinomycetota</taxon>
        <taxon>Actinomycetes</taxon>
        <taxon>Kitasatosporales</taxon>
        <taxon>Streptomycetaceae</taxon>
        <taxon>Streptomyces</taxon>
    </lineage>
</organism>
<evidence type="ECO:0000313" key="1">
    <source>
        <dbReference type="EMBL" id="MFC4610094.1"/>
    </source>
</evidence>
<comment type="caution">
    <text evidence="1">The sequence shown here is derived from an EMBL/GenBank/DDBJ whole genome shotgun (WGS) entry which is preliminary data.</text>
</comment>
<dbReference type="RefSeq" id="WP_381197628.1">
    <property type="nucleotide sequence ID" value="NZ_JBHSFE010000014.1"/>
</dbReference>
<gene>
    <name evidence="1" type="ORF">ACFO9E_20105</name>
</gene>
<sequence length="172" mass="18816">MGDIGLWVAGLTGATAVLASWVTSRGHTRAAQLQAEATAEVQDRARRNEARQTSYLAFIEQAHLMGGEYRLTPTILSVEDPEQRSVRLGEHRARLRELYGPFGQSCALVTLHGYSTEAVDACNAVSAASTKVYMTLGEIAESTQESTAFYPALDEYWTAMGKFVDAVRLENL</sequence>
<proteinExistence type="predicted"/>
<evidence type="ECO:0008006" key="3">
    <source>
        <dbReference type="Google" id="ProtNLM"/>
    </source>
</evidence>
<evidence type="ECO:0000313" key="2">
    <source>
        <dbReference type="Proteomes" id="UP001595993"/>
    </source>
</evidence>
<reference evidence="2" key="1">
    <citation type="journal article" date="2019" name="Int. J. Syst. Evol. Microbiol.">
        <title>The Global Catalogue of Microorganisms (GCM) 10K type strain sequencing project: providing services to taxonomists for standard genome sequencing and annotation.</title>
        <authorList>
            <consortium name="The Broad Institute Genomics Platform"/>
            <consortium name="The Broad Institute Genome Sequencing Center for Infectious Disease"/>
            <person name="Wu L."/>
            <person name="Ma J."/>
        </authorList>
    </citation>
    <scope>NUCLEOTIDE SEQUENCE [LARGE SCALE GENOMIC DNA]</scope>
    <source>
        <strain evidence="2">CGMCC 4.7139</strain>
    </source>
</reference>
<dbReference type="EMBL" id="JBHSFE010000014">
    <property type="protein sequence ID" value="MFC4610094.1"/>
    <property type="molecule type" value="Genomic_DNA"/>
</dbReference>